<dbReference type="AlphaFoldDB" id="A0A521DNW4"/>
<sequence length="136" mass="15358">MALICLLPFNGQAQCVSFAKNVAKPKLGNFVHDGNYNATILGVGETAELYKTFFEGQTYRVSVTKIDKLPNIHFRLIDKENNVIFDNKDHHYADIWDFTVKSTQMLVLKLKVLDDYQSENPSVTKGCVAVLFGIKK</sequence>
<organism evidence="1 2">
    <name type="scientific">Saccharicrinis carchari</name>
    <dbReference type="NCBI Taxonomy" id="1168039"/>
    <lineage>
        <taxon>Bacteria</taxon>
        <taxon>Pseudomonadati</taxon>
        <taxon>Bacteroidota</taxon>
        <taxon>Bacteroidia</taxon>
        <taxon>Marinilabiliales</taxon>
        <taxon>Marinilabiliaceae</taxon>
        <taxon>Saccharicrinis</taxon>
    </lineage>
</organism>
<evidence type="ECO:0000313" key="2">
    <source>
        <dbReference type="Proteomes" id="UP000319040"/>
    </source>
</evidence>
<dbReference type="OrthoDB" id="1119203at2"/>
<dbReference type="RefSeq" id="WP_142533774.1">
    <property type="nucleotide sequence ID" value="NZ_FXTB01000006.1"/>
</dbReference>
<protein>
    <submittedName>
        <fullName evidence="1">Uncharacterized protein</fullName>
    </submittedName>
</protein>
<proteinExistence type="predicted"/>
<keyword evidence="2" id="KW-1185">Reference proteome</keyword>
<gene>
    <name evidence="1" type="ORF">SAMN06265379_10663</name>
</gene>
<accession>A0A521DNW4</accession>
<dbReference type="Proteomes" id="UP000319040">
    <property type="component" value="Unassembled WGS sequence"/>
</dbReference>
<evidence type="ECO:0000313" key="1">
    <source>
        <dbReference type="EMBL" id="SMO73265.1"/>
    </source>
</evidence>
<name>A0A521DNW4_SACCC</name>
<dbReference type="EMBL" id="FXTB01000006">
    <property type="protein sequence ID" value="SMO73265.1"/>
    <property type="molecule type" value="Genomic_DNA"/>
</dbReference>
<reference evidence="1 2" key="1">
    <citation type="submission" date="2017-05" db="EMBL/GenBank/DDBJ databases">
        <authorList>
            <person name="Varghese N."/>
            <person name="Submissions S."/>
        </authorList>
    </citation>
    <scope>NUCLEOTIDE SEQUENCE [LARGE SCALE GENOMIC DNA]</scope>
    <source>
        <strain evidence="1 2">DSM 27040</strain>
    </source>
</reference>